<dbReference type="EMBL" id="VVYD01000010">
    <property type="protein sequence ID" value="KAA5497953.1"/>
    <property type="molecule type" value="Genomic_DNA"/>
</dbReference>
<dbReference type="EMBL" id="VVYP01000020">
    <property type="protein sequence ID" value="KAA5461687.1"/>
    <property type="molecule type" value="Genomic_DNA"/>
</dbReference>
<dbReference type="InterPro" id="IPR050204">
    <property type="entry name" value="AraC_XylS_family_regulators"/>
</dbReference>
<dbReference type="GO" id="GO:0043565">
    <property type="term" value="F:sequence-specific DNA binding"/>
    <property type="evidence" value="ECO:0007669"/>
    <property type="project" value="InterPro"/>
</dbReference>
<evidence type="ECO:0000313" key="12">
    <source>
        <dbReference type="Proteomes" id="UP000095725"/>
    </source>
</evidence>
<keyword evidence="3" id="KW-0804">Transcription</keyword>
<evidence type="ECO:0000313" key="15">
    <source>
        <dbReference type="Proteomes" id="UP000475905"/>
    </source>
</evidence>
<dbReference type="AlphaFoldDB" id="A0A174U5D6"/>
<dbReference type="GO" id="GO:0003700">
    <property type="term" value="F:DNA-binding transcription factor activity"/>
    <property type="evidence" value="ECO:0007669"/>
    <property type="project" value="InterPro"/>
</dbReference>
<reference evidence="10" key="4">
    <citation type="submission" date="2022-08" db="EMBL/GenBank/DDBJ databases">
        <title>Genome Sequencing of Bacteroides fragilis Group Isolates with Nanopore Technology.</title>
        <authorList>
            <person name="Tisza M.J."/>
            <person name="Smith D."/>
            <person name="Dekker J.P."/>
        </authorList>
    </citation>
    <scope>NUCLEOTIDE SEQUENCE</scope>
    <source>
        <strain evidence="10">BFG-474</strain>
    </source>
</reference>
<evidence type="ECO:0000313" key="9">
    <source>
        <dbReference type="EMBL" id="RHH90763.1"/>
    </source>
</evidence>
<dbReference type="Proteomes" id="UP000095657">
    <property type="component" value="Unassembled WGS sequence"/>
</dbReference>
<dbReference type="Proteomes" id="UP000475905">
    <property type="component" value="Unassembled WGS sequence"/>
</dbReference>
<dbReference type="EMBL" id="CZBL01000007">
    <property type="protein sequence ID" value="CUQ14870.1"/>
    <property type="molecule type" value="Genomic_DNA"/>
</dbReference>
<dbReference type="Pfam" id="PF20240">
    <property type="entry name" value="DUF6597"/>
    <property type="match status" value="1"/>
</dbReference>
<dbReference type="Pfam" id="PF12833">
    <property type="entry name" value="HTH_18"/>
    <property type="match status" value="1"/>
</dbReference>
<evidence type="ECO:0000313" key="7">
    <source>
        <dbReference type="EMBL" id="KAA5461687.1"/>
    </source>
</evidence>
<sequence length="274" mass="31783">MYTEYQPSHLLAPYIDNYWEFKGNPEYGMRIHILPDGCTDFIFTLGEVADTVEEESLIMQPYRSYFVGPMTKYSELITYSESVHMFGVRFLPCGLSCFTKLPLHEFVNDRISTREMKAVFDDTFVERLCEQEHIGDRIRIVEEYLLSYLSRHYESADSHIVVAVDIINQFGGKRPVRSLIDEVCLCQRHFERKFKYYTGFTPKEYSRIVKFKNAVELLRNTTSPNLLTTAVNAGYYDLAHFSKEIKTLSGSTPASFLSITIPDDTTLTYIEPQK</sequence>
<reference evidence="14 15" key="3">
    <citation type="journal article" date="2019" name="Nat. Med.">
        <title>A library of human gut bacterial isolates paired with longitudinal multiomics data enables mechanistic microbiome research.</title>
        <authorList>
            <person name="Poyet M."/>
            <person name="Groussin M."/>
            <person name="Gibbons S.M."/>
            <person name="Avila-Pacheco J."/>
            <person name="Jiang X."/>
            <person name="Kearney S.M."/>
            <person name="Perrotta A.R."/>
            <person name="Berdy B."/>
            <person name="Zhao S."/>
            <person name="Lieberman T.D."/>
            <person name="Swanson P.K."/>
            <person name="Smith M."/>
            <person name="Roesemann S."/>
            <person name="Alexander J.E."/>
            <person name="Rich S.A."/>
            <person name="Livny J."/>
            <person name="Vlamakis H."/>
            <person name="Clish C."/>
            <person name="Bullock K."/>
            <person name="Deik A."/>
            <person name="Scott J."/>
            <person name="Pierce K.A."/>
            <person name="Xavier R.J."/>
            <person name="Alm E.J."/>
        </authorList>
    </citation>
    <scope>NUCLEOTIDE SEQUENCE [LARGE SCALE GENOMIC DNA]</scope>
    <source>
        <strain evidence="8 14">BIOML-A19</strain>
        <strain evidence="7 15">BIOML-A31</strain>
    </source>
</reference>
<evidence type="ECO:0000256" key="3">
    <source>
        <dbReference type="ARBA" id="ARBA00023163"/>
    </source>
</evidence>
<dbReference type="PANTHER" id="PTHR46796">
    <property type="entry name" value="HTH-TYPE TRANSCRIPTIONAL ACTIVATOR RHAS-RELATED"/>
    <property type="match status" value="1"/>
</dbReference>
<dbReference type="STRING" id="47678.ERS852494_04059"/>
<dbReference type="PROSITE" id="PS01124">
    <property type="entry name" value="HTH_ARAC_FAMILY_2"/>
    <property type="match status" value="1"/>
</dbReference>
<evidence type="ECO:0000313" key="6">
    <source>
        <dbReference type="EMBL" id="CUQ14870.1"/>
    </source>
</evidence>
<reference evidence="9 13" key="2">
    <citation type="submission" date="2018-08" db="EMBL/GenBank/DDBJ databases">
        <title>A genome reference for cultivated species of the human gut microbiota.</title>
        <authorList>
            <person name="Zou Y."/>
            <person name="Xue W."/>
            <person name="Luo G."/>
        </authorList>
    </citation>
    <scope>NUCLEOTIDE SEQUENCE [LARGE SCALE GENOMIC DNA]</scope>
    <source>
        <strain evidence="9 13">AM16-49B</strain>
    </source>
</reference>
<name>A0A174U5D6_9BACE</name>
<evidence type="ECO:0000313" key="8">
    <source>
        <dbReference type="EMBL" id="KAA5497953.1"/>
    </source>
</evidence>
<dbReference type="SMART" id="SM00342">
    <property type="entry name" value="HTH_ARAC"/>
    <property type="match status" value="1"/>
</dbReference>
<keyword evidence="2" id="KW-0238">DNA-binding</keyword>
<dbReference type="EMBL" id="CZAI01000012">
    <property type="protein sequence ID" value="CUQ13288.1"/>
    <property type="molecule type" value="Genomic_DNA"/>
</dbReference>
<evidence type="ECO:0000313" key="14">
    <source>
        <dbReference type="Proteomes" id="UP000368418"/>
    </source>
</evidence>
<dbReference type="InterPro" id="IPR018060">
    <property type="entry name" value="HTH_AraC"/>
</dbReference>
<proteinExistence type="predicted"/>
<dbReference type="Proteomes" id="UP001060260">
    <property type="component" value="Chromosome"/>
</dbReference>
<dbReference type="EMBL" id="QRKD01000007">
    <property type="protein sequence ID" value="RHH90763.1"/>
    <property type="molecule type" value="Genomic_DNA"/>
</dbReference>
<feature type="domain" description="HTH araC/xylS-type" evidence="4">
    <location>
        <begin position="143"/>
        <end position="259"/>
    </location>
</feature>
<dbReference type="InterPro" id="IPR046532">
    <property type="entry name" value="DUF6597"/>
</dbReference>
<dbReference type="RefSeq" id="WP_055173676.1">
    <property type="nucleotide sequence ID" value="NZ_CACRTB010000036.1"/>
</dbReference>
<evidence type="ECO:0000313" key="13">
    <source>
        <dbReference type="Proteomes" id="UP000283512"/>
    </source>
</evidence>
<protein>
    <submittedName>
        <fullName evidence="6 7">Transcriptional regulator</fullName>
    </submittedName>
    <submittedName>
        <fullName evidence="10">Helix-turn-helix domain-containing protein</fullName>
    </submittedName>
</protein>
<dbReference type="Proteomes" id="UP000283512">
    <property type="component" value="Unassembled WGS sequence"/>
</dbReference>
<dbReference type="Gene3D" id="1.10.10.60">
    <property type="entry name" value="Homeodomain-like"/>
    <property type="match status" value="1"/>
</dbReference>
<dbReference type="PANTHER" id="PTHR46796:SF13">
    <property type="entry name" value="HTH-TYPE TRANSCRIPTIONAL ACTIVATOR RHAS"/>
    <property type="match status" value="1"/>
</dbReference>
<gene>
    <name evidence="9" type="ORF">DW190_10050</name>
    <name evidence="5" type="ORF">ERS852494_04059</name>
    <name evidence="6" type="ORF">ERS852558_01973</name>
    <name evidence="8" type="ORF">F2Y31_12365</name>
    <name evidence="7" type="ORF">F2Y36_15300</name>
    <name evidence="10" type="ORF">NXW23_17465</name>
</gene>
<evidence type="ECO:0000313" key="10">
    <source>
        <dbReference type="EMBL" id="UVQ96095.1"/>
    </source>
</evidence>
<dbReference type="Proteomes" id="UP000368418">
    <property type="component" value="Unassembled WGS sequence"/>
</dbReference>
<keyword evidence="1" id="KW-0805">Transcription regulation</keyword>
<evidence type="ECO:0000259" key="4">
    <source>
        <dbReference type="PROSITE" id="PS01124"/>
    </source>
</evidence>
<evidence type="ECO:0000256" key="1">
    <source>
        <dbReference type="ARBA" id="ARBA00023015"/>
    </source>
</evidence>
<evidence type="ECO:0000256" key="2">
    <source>
        <dbReference type="ARBA" id="ARBA00023125"/>
    </source>
</evidence>
<accession>A0A174U5D6</accession>
<dbReference type="EMBL" id="CP103166">
    <property type="protein sequence ID" value="UVQ96095.1"/>
    <property type="molecule type" value="Genomic_DNA"/>
</dbReference>
<evidence type="ECO:0000313" key="11">
    <source>
        <dbReference type="Proteomes" id="UP000095657"/>
    </source>
</evidence>
<organism evidence="6 12">
    <name type="scientific">Bacteroides caccae</name>
    <dbReference type="NCBI Taxonomy" id="47678"/>
    <lineage>
        <taxon>Bacteria</taxon>
        <taxon>Pseudomonadati</taxon>
        <taxon>Bacteroidota</taxon>
        <taxon>Bacteroidia</taxon>
        <taxon>Bacteroidales</taxon>
        <taxon>Bacteroidaceae</taxon>
        <taxon>Bacteroides</taxon>
    </lineage>
</organism>
<reference evidence="11 12" key="1">
    <citation type="submission" date="2015-09" db="EMBL/GenBank/DDBJ databases">
        <authorList>
            <consortium name="Pathogen Informatics"/>
        </authorList>
    </citation>
    <scope>NUCLEOTIDE SEQUENCE [LARGE SCALE GENOMIC DNA]</scope>
    <source>
        <strain evidence="5 11">2789STDY5834880</strain>
        <strain evidence="6 12">2789STDY5834946</strain>
    </source>
</reference>
<evidence type="ECO:0000313" key="5">
    <source>
        <dbReference type="EMBL" id="CUQ13288.1"/>
    </source>
</evidence>
<dbReference type="Proteomes" id="UP000095725">
    <property type="component" value="Unassembled WGS sequence"/>
</dbReference>